<dbReference type="InterPro" id="IPR000914">
    <property type="entry name" value="SBP_5_dom"/>
</dbReference>
<reference evidence="6 7" key="1">
    <citation type="submission" date="2022-04" db="EMBL/GenBank/DDBJ databases">
        <title>Positive selection, recombination, and allopatry shape intraspecific diversity of widespread and dominant cyanobacteria.</title>
        <authorList>
            <person name="Wei J."/>
            <person name="Shu W."/>
            <person name="Hu C."/>
        </authorList>
    </citation>
    <scope>NUCLEOTIDE SEQUENCE [LARGE SCALE GENOMIC DNA]</scope>
    <source>
        <strain evidence="6 7">GB2-A5</strain>
    </source>
</reference>
<accession>A0ABV0JKT1</accession>
<feature type="signal peptide" evidence="4">
    <location>
        <begin position="1"/>
        <end position="27"/>
    </location>
</feature>
<proteinExistence type="inferred from homology"/>
<evidence type="ECO:0000259" key="5">
    <source>
        <dbReference type="Pfam" id="PF00496"/>
    </source>
</evidence>
<dbReference type="Gene3D" id="3.90.76.10">
    <property type="entry name" value="Dipeptide-binding Protein, Domain 1"/>
    <property type="match status" value="1"/>
</dbReference>
<evidence type="ECO:0000256" key="1">
    <source>
        <dbReference type="ARBA" id="ARBA00005695"/>
    </source>
</evidence>
<dbReference type="RefSeq" id="WP_190418364.1">
    <property type="nucleotide sequence ID" value="NZ_JAMPKK010000009.1"/>
</dbReference>
<dbReference type="InterPro" id="IPR039424">
    <property type="entry name" value="SBP_5"/>
</dbReference>
<feature type="chain" id="PRO_5045099106" evidence="4">
    <location>
        <begin position="28"/>
        <end position="598"/>
    </location>
</feature>
<dbReference type="EMBL" id="JAMPKK010000009">
    <property type="protein sequence ID" value="MEP0864046.1"/>
    <property type="molecule type" value="Genomic_DNA"/>
</dbReference>
<protein>
    <submittedName>
        <fullName evidence="6">ABC transporter substrate-binding protein</fullName>
    </submittedName>
</protein>
<gene>
    <name evidence="6" type="ORF">NDI37_06160</name>
</gene>
<dbReference type="PIRSF" id="PIRSF002741">
    <property type="entry name" value="MppA"/>
    <property type="match status" value="1"/>
</dbReference>
<feature type="domain" description="Solute-binding protein family 5" evidence="5">
    <location>
        <begin position="84"/>
        <end position="498"/>
    </location>
</feature>
<evidence type="ECO:0000313" key="7">
    <source>
        <dbReference type="Proteomes" id="UP001442494"/>
    </source>
</evidence>
<evidence type="ECO:0000313" key="6">
    <source>
        <dbReference type="EMBL" id="MEP0864046.1"/>
    </source>
</evidence>
<comment type="caution">
    <text evidence="6">The sequence shown here is derived from an EMBL/GenBank/DDBJ whole genome shotgun (WGS) entry which is preliminary data.</text>
</comment>
<keyword evidence="2" id="KW-0813">Transport</keyword>
<dbReference type="PANTHER" id="PTHR30290">
    <property type="entry name" value="PERIPLASMIC BINDING COMPONENT OF ABC TRANSPORTER"/>
    <property type="match status" value="1"/>
</dbReference>
<dbReference type="Proteomes" id="UP001442494">
    <property type="component" value="Unassembled WGS sequence"/>
</dbReference>
<dbReference type="PANTHER" id="PTHR30290:SF9">
    <property type="entry name" value="OLIGOPEPTIDE-BINDING PROTEIN APPA"/>
    <property type="match status" value="1"/>
</dbReference>
<evidence type="ECO:0000256" key="3">
    <source>
        <dbReference type="ARBA" id="ARBA00022729"/>
    </source>
</evidence>
<keyword evidence="3 4" id="KW-0732">Signal</keyword>
<dbReference type="Gene3D" id="3.40.190.10">
    <property type="entry name" value="Periplasmic binding protein-like II"/>
    <property type="match status" value="1"/>
</dbReference>
<sequence>MRIPVIKYCWRRVVAFGLAVVSAIALHGCNPTNLKKTEAAQLSYIGDASLSEPNSFNYILSEGAPDVLSLVYEGLLTQNGLTGELEPALAEKWEISEDKKRIVFTLKPGLKWSDGAPLTADDVVFTYNDIFLNKEIPTDIRDILKIGKSEALPSVRKIDDLRVEFTVPEPFAPFLRYSGGLAILPAHALRESVQTKDKDGKPKFLTTWDTDTDPKKIVVNGPYMLESYTPSERVVLRRNPYYWKKDAQGNQLPYIERYYWNIVESTDTQLLQFRSGSLDTFTVSPDYFSLLKQQEKQGKFTVYTGEAEMSTTFVVFNLNQAKDSKNQPLVDPIKSRWFNTVEFRQAVAHAIDRPAMINNIYRGLGEAQNSPIYKQSPFYLSPEEGLKVYDYNREKAKDLLRKAGFKYNAQGQLFDADGNRVRFTMLTNAGNKLREAIGSQIKQDLAGIGIQVDFNAIAFNTLIQQVYTQRKWDSYIGKIGGGGVEPNGGANTWLTKGGLHAFNLGPQESEPPLIGWKVSDWEKQIEELYIRGAGELDEAKRKEIYAESQRITQENLPFIYLVNPLTMEAVRDRIEGIRYSTLGGAFWNLTELKAKSVE</sequence>
<keyword evidence="7" id="KW-1185">Reference proteome</keyword>
<dbReference type="InterPro" id="IPR030678">
    <property type="entry name" value="Peptide/Ni-bd"/>
</dbReference>
<dbReference type="CDD" id="cd08500">
    <property type="entry name" value="PBP2_NikA_DppA_OppA_like_4"/>
    <property type="match status" value="1"/>
</dbReference>
<evidence type="ECO:0000256" key="2">
    <source>
        <dbReference type="ARBA" id="ARBA00022448"/>
    </source>
</evidence>
<dbReference type="SUPFAM" id="SSF53850">
    <property type="entry name" value="Periplasmic binding protein-like II"/>
    <property type="match status" value="1"/>
</dbReference>
<organism evidence="6 7">
    <name type="scientific">Funiculus sociatus GB2-A5</name>
    <dbReference type="NCBI Taxonomy" id="2933946"/>
    <lineage>
        <taxon>Bacteria</taxon>
        <taxon>Bacillati</taxon>
        <taxon>Cyanobacteriota</taxon>
        <taxon>Cyanophyceae</taxon>
        <taxon>Coleofasciculales</taxon>
        <taxon>Coleofasciculaceae</taxon>
        <taxon>Funiculus</taxon>
    </lineage>
</organism>
<comment type="similarity">
    <text evidence="1">Belongs to the bacterial solute-binding protein 5 family.</text>
</comment>
<dbReference type="Gene3D" id="3.10.105.10">
    <property type="entry name" value="Dipeptide-binding Protein, Domain 3"/>
    <property type="match status" value="1"/>
</dbReference>
<dbReference type="Pfam" id="PF00496">
    <property type="entry name" value="SBP_bac_5"/>
    <property type="match status" value="1"/>
</dbReference>
<name>A0ABV0JKT1_9CYAN</name>
<evidence type="ECO:0000256" key="4">
    <source>
        <dbReference type="SAM" id="SignalP"/>
    </source>
</evidence>